<organism evidence="1 2">
    <name type="scientific">Sphaerobolus stellatus (strain SS14)</name>
    <dbReference type="NCBI Taxonomy" id="990650"/>
    <lineage>
        <taxon>Eukaryota</taxon>
        <taxon>Fungi</taxon>
        <taxon>Dikarya</taxon>
        <taxon>Basidiomycota</taxon>
        <taxon>Agaricomycotina</taxon>
        <taxon>Agaricomycetes</taxon>
        <taxon>Phallomycetidae</taxon>
        <taxon>Geastrales</taxon>
        <taxon>Sphaerobolaceae</taxon>
        <taxon>Sphaerobolus</taxon>
    </lineage>
</organism>
<gene>
    <name evidence="1" type="ORF">M422DRAFT_274842</name>
</gene>
<sequence>MLTAHSRIRELETKVFDAQAETYVFQRRITQLEDKLLQLRASKSALATPSSERQSFNSVRPHTKVLASRPVYEDNLSAETRHKRRVSLSMLKARIESERAVMAATLRSPALSQIPIEEGEEGASTPKSEHSLVHLHDGFVRRQPDVFDDMHVFWCHLCKGDLVVL</sequence>
<dbReference type="Proteomes" id="UP000054279">
    <property type="component" value="Unassembled WGS sequence"/>
</dbReference>
<evidence type="ECO:0000313" key="2">
    <source>
        <dbReference type="Proteomes" id="UP000054279"/>
    </source>
</evidence>
<dbReference type="HOGENOM" id="CLU_1611851_0_0_1"/>
<dbReference type="EMBL" id="KN837494">
    <property type="protein sequence ID" value="KIJ24400.1"/>
    <property type="molecule type" value="Genomic_DNA"/>
</dbReference>
<dbReference type="AlphaFoldDB" id="A0A0C9UGW0"/>
<proteinExistence type="predicted"/>
<reference evidence="1 2" key="1">
    <citation type="submission" date="2014-06" db="EMBL/GenBank/DDBJ databases">
        <title>Evolutionary Origins and Diversification of the Mycorrhizal Mutualists.</title>
        <authorList>
            <consortium name="DOE Joint Genome Institute"/>
            <consortium name="Mycorrhizal Genomics Consortium"/>
            <person name="Kohler A."/>
            <person name="Kuo A."/>
            <person name="Nagy L.G."/>
            <person name="Floudas D."/>
            <person name="Copeland A."/>
            <person name="Barry K.W."/>
            <person name="Cichocki N."/>
            <person name="Veneault-Fourrey C."/>
            <person name="LaButti K."/>
            <person name="Lindquist E.A."/>
            <person name="Lipzen A."/>
            <person name="Lundell T."/>
            <person name="Morin E."/>
            <person name="Murat C."/>
            <person name="Riley R."/>
            <person name="Ohm R."/>
            <person name="Sun H."/>
            <person name="Tunlid A."/>
            <person name="Henrissat B."/>
            <person name="Grigoriev I.V."/>
            <person name="Hibbett D.S."/>
            <person name="Martin F."/>
        </authorList>
    </citation>
    <scope>NUCLEOTIDE SEQUENCE [LARGE SCALE GENOMIC DNA]</scope>
    <source>
        <strain evidence="1 2">SS14</strain>
    </source>
</reference>
<keyword evidence="2" id="KW-1185">Reference proteome</keyword>
<name>A0A0C9UGW0_SPHS4</name>
<accession>A0A0C9UGW0</accession>
<protein>
    <submittedName>
        <fullName evidence="1">Uncharacterized protein</fullName>
    </submittedName>
</protein>
<dbReference type="OrthoDB" id="10255630at2759"/>
<evidence type="ECO:0000313" key="1">
    <source>
        <dbReference type="EMBL" id="KIJ24400.1"/>
    </source>
</evidence>